<name>A0A1Q5PL45_9ACTO</name>
<protein>
    <submittedName>
        <fullName evidence="1">Uncharacterized protein</fullName>
    </submittedName>
</protein>
<comment type="caution">
    <text evidence="1">The sequence shown here is derived from an EMBL/GenBank/DDBJ whole genome shotgun (WGS) entry which is preliminary data.</text>
</comment>
<sequence length="102" mass="11936">MHRADHCSFDALEDRILFQYLRLCFEAMVQGCKQSKRYYPGRLLIMTKLSLLPSVFDIRDYNGRVGEKAFGWSENLDGWVRILVLGIDLQEYMFFLAYTPGS</sequence>
<accession>A0A1Q5PL45</accession>
<evidence type="ECO:0000313" key="2">
    <source>
        <dbReference type="Proteomes" id="UP000186465"/>
    </source>
</evidence>
<dbReference type="STRING" id="156892.BM477_06710"/>
<dbReference type="EMBL" id="MPDM01000007">
    <property type="protein sequence ID" value="OKL47354.1"/>
    <property type="molecule type" value="Genomic_DNA"/>
</dbReference>
<keyword evidence="2" id="KW-1185">Reference proteome</keyword>
<reference evidence="2" key="1">
    <citation type="submission" date="2016-11" db="EMBL/GenBank/DDBJ databases">
        <title>Actinomyces gypaetusis sp. nov. isolated from Gypaetus barbatus in Qinghai Tibet Plateau China.</title>
        <authorList>
            <person name="Meng X."/>
        </authorList>
    </citation>
    <scope>NUCLEOTIDE SEQUENCE [LARGE SCALE GENOMIC DNA]</scope>
    <source>
        <strain evidence="2">DSM 15383</strain>
    </source>
</reference>
<gene>
    <name evidence="1" type="ORF">BM477_06710</name>
</gene>
<dbReference type="AlphaFoldDB" id="A0A1Q5PL45"/>
<proteinExistence type="predicted"/>
<organism evidence="1 2">
    <name type="scientific">Boudabousia marimammalium</name>
    <dbReference type="NCBI Taxonomy" id="156892"/>
    <lineage>
        <taxon>Bacteria</taxon>
        <taxon>Bacillati</taxon>
        <taxon>Actinomycetota</taxon>
        <taxon>Actinomycetes</taxon>
        <taxon>Actinomycetales</taxon>
        <taxon>Actinomycetaceae</taxon>
        <taxon>Boudabousia</taxon>
    </lineage>
</organism>
<dbReference type="Proteomes" id="UP000186465">
    <property type="component" value="Unassembled WGS sequence"/>
</dbReference>
<evidence type="ECO:0000313" key="1">
    <source>
        <dbReference type="EMBL" id="OKL47354.1"/>
    </source>
</evidence>